<dbReference type="InterPro" id="IPR001024">
    <property type="entry name" value="PLAT/LH2_dom"/>
</dbReference>
<feature type="disulfide bond" evidence="8">
    <location>
        <begin position="511"/>
        <end position="524"/>
    </location>
</feature>
<comment type="subcellular location">
    <subcellularLocation>
        <location evidence="1">Membrane</location>
        <topology evidence="1">Multi-pass membrane protein</topology>
    </subcellularLocation>
</comment>
<evidence type="ECO:0000256" key="3">
    <source>
        <dbReference type="ARBA" id="ARBA00022692"/>
    </source>
</evidence>
<comment type="caution">
    <text evidence="9">Lacks conserved residue(s) required for the propagation of feature annotation.</text>
</comment>
<dbReference type="GO" id="GO:0016020">
    <property type="term" value="C:membrane"/>
    <property type="evidence" value="ECO:0007669"/>
    <property type="project" value="UniProtKB-SubCell"/>
</dbReference>
<dbReference type="SUPFAM" id="SSF49723">
    <property type="entry name" value="Lipase/lipooxygenase domain (PLAT/LH2 domain)"/>
    <property type="match status" value="1"/>
</dbReference>
<dbReference type="GO" id="GO:0005262">
    <property type="term" value="F:calcium channel activity"/>
    <property type="evidence" value="ECO:0007669"/>
    <property type="project" value="TreeGrafter"/>
</dbReference>
<evidence type="ECO:0000256" key="2">
    <source>
        <dbReference type="ARBA" id="ARBA00007200"/>
    </source>
</evidence>
<keyword evidence="7" id="KW-0325">Glycoprotein</keyword>
<protein>
    <recommendedName>
        <fullName evidence="11">PLAT domain-containing protein</fullName>
    </recommendedName>
</protein>
<dbReference type="Proteomes" id="UP000271974">
    <property type="component" value="Unassembled WGS sequence"/>
</dbReference>
<feature type="transmembrane region" description="Helical" evidence="10">
    <location>
        <begin position="853"/>
        <end position="877"/>
    </location>
</feature>
<keyword evidence="13" id="KW-1185">Reference proteome</keyword>
<feature type="non-terminal residue" evidence="12">
    <location>
        <position position="1"/>
    </location>
</feature>
<evidence type="ECO:0000256" key="5">
    <source>
        <dbReference type="ARBA" id="ARBA00022989"/>
    </source>
</evidence>
<feature type="transmembrane region" description="Helical" evidence="10">
    <location>
        <begin position="256"/>
        <end position="277"/>
    </location>
</feature>
<accession>A0A433SU52</accession>
<evidence type="ECO:0000256" key="8">
    <source>
        <dbReference type="PIRSR" id="PIRSR603915-2"/>
    </source>
</evidence>
<dbReference type="STRING" id="188477.A0A433SU52"/>
<proteinExistence type="inferred from homology"/>
<dbReference type="Pfam" id="PF08016">
    <property type="entry name" value="PKD_channel"/>
    <property type="match status" value="1"/>
</dbReference>
<feature type="transmembrane region" description="Helical" evidence="10">
    <location>
        <begin position="794"/>
        <end position="816"/>
    </location>
</feature>
<name>A0A433SU52_ELYCH</name>
<keyword evidence="6 10" id="KW-0472">Membrane</keyword>
<feature type="transmembrane region" description="Helical" evidence="10">
    <location>
        <begin position="754"/>
        <end position="774"/>
    </location>
</feature>
<feature type="transmembrane region" description="Helical" evidence="10">
    <location>
        <begin position="409"/>
        <end position="432"/>
    </location>
</feature>
<evidence type="ECO:0000259" key="11">
    <source>
        <dbReference type="PROSITE" id="PS50095"/>
    </source>
</evidence>
<comment type="caution">
    <text evidence="12">The sequence shown here is derived from an EMBL/GenBank/DDBJ whole genome shotgun (WGS) entry which is preliminary data.</text>
</comment>
<dbReference type="PANTHER" id="PTHR10877">
    <property type="entry name" value="POLYCYSTIN FAMILY MEMBER"/>
    <property type="match status" value="1"/>
</dbReference>
<keyword evidence="5 10" id="KW-1133">Transmembrane helix</keyword>
<reference evidence="12 13" key="1">
    <citation type="submission" date="2019-01" db="EMBL/GenBank/DDBJ databases">
        <title>A draft genome assembly of the solar-powered sea slug Elysia chlorotica.</title>
        <authorList>
            <person name="Cai H."/>
            <person name="Li Q."/>
            <person name="Fang X."/>
            <person name="Li J."/>
            <person name="Curtis N.E."/>
            <person name="Altenburger A."/>
            <person name="Shibata T."/>
            <person name="Feng M."/>
            <person name="Maeda T."/>
            <person name="Schwartz J.A."/>
            <person name="Shigenobu S."/>
            <person name="Lundholm N."/>
            <person name="Nishiyama T."/>
            <person name="Yang H."/>
            <person name="Hasebe M."/>
            <person name="Li S."/>
            <person name="Pierce S.K."/>
            <person name="Wang J."/>
        </authorList>
    </citation>
    <scope>NUCLEOTIDE SEQUENCE [LARGE SCALE GENOMIC DNA]</scope>
    <source>
        <strain evidence="12">EC2010</strain>
        <tissue evidence="12">Whole organism of an adult</tissue>
    </source>
</reference>
<dbReference type="Pfam" id="PF20519">
    <property type="entry name" value="Polycystin_dom"/>
    <property type="match status" value="1"/>
</dbReference>
<dbReference type="InterPro" id="IPR003915">
    <property type="entry name" value="PKD_2"/>
</dbReference>
<dbReference type="Pfam" id="PF01477">
    <property type="entry name" value="PLAT"/>
    <property type="match status" value="1"/>
</dbReference>
<dbReference type="EMBL" id="RQTK01001030">
    <property type="protein sequence ID" value="RUS72701.1"/>
    <property type="molecule type" value="Genomic_DNA"/>
</dbReference>
<dbReference type="PRINTS" id="PR01433">
    <property type="entry name" value="POLYCYSTIN2"/>
</dbReference>
<dbReference type="InterPro" id="IPR013122">
    <property type="entry name" value="PKD1_2_channel"/>
</dbReference>
<feature type="transmembrane region" description="Helical" evidence="10">
    <location>
        <begin position="47"/>
        <end position="67"/>
    </location>
</feature>
<evidence type="ECO:0000256" key="7">
    <source>
        <dbReference type="ARBA" id="ARBA00023180"/>
    </source>
</evidence>
<organism evidence="12 13">
    <name type="scientific">Elysia chlorotica</name>
    <name type="common">Eastern emerald elysia</name>
    <name type="synonym">Sea slug</name>
    <dbReference type="NCBI Taxonomy" id="188477"/>
    <lineage>
        <taxon>Eukaryota</taxon>
        <taxon>Metazoa</taxon>
        <taxon>Spiralia</taxon>
        <taxon>Lophotrochozoa</taxon>
        <taxon>Mollusca</taxon>
        <taxon>Gastropoda</taxon>
        <taxon>Heterobranchia</taxon>
        <taxon>Euthyneura</taxon>
        <taxon>Panpulmonata</taxon>
        <taxon>Sacoglossa</taxon>
        <taxon>Placobranchoidea</taxon>
        <taxon>Plakobranchidae</taxon>
        <taxon>Elysia</taxon>
    </lineage>
</organism>
<keyword evidence="3 10" id="KW-0812">Transmembrane</keyword>
<evidence type="ECO:0000313" key="13">
    <source>
        <dbReference type="Proteomes" id="UP000271974"/>
    </source>
</evidence>
<dbReference type="SMART" id="SM00308">
    <property type="entry name" value="LH2"/>
    <property type="match status" value="1"/>
</dbReference>
<feature type="transmembrane region" description="Helical" evidence="10">
    <location>
        <begin position="289"/>
        <end position="310"/>
    </location>
</feature>
<evidence type="ECO:0000256" key="10">
    <source>
        <dbReference type="SAM" id="Phobius"/>
    </source>
</evidence>
<feature type="domain" description="PLAT" evidence="11">
    <location>
        <begin position="92"/>
        <end position="213"/>
    </location>
</feature>
<dbReference type="Gene3D" id="2.60.60.20">
    <property type="entry name" value="PLAT/LH2 domain"/>
    <property type="match status" value="1"/>
</dbReference>
<dbReference type="InterPro" id="IPR046791">
    <property type="entry name" value="Polycystin_dom"/>
</dbReference>
<evidence type="ECO:0000313" key="12">
    <source>
        <dbReference type="EMBL" id="RUS72701.1"/>
    </source>
</evidence>
<dbReference type="GO" id="GO:0050982">
    <property type="term" value="P:detection of mechanical stimulus"/>
    <property type="evidence" value="ECO:0007669"/>
    <property type="project" value="TreeGrafter"/>
</dbReference>
<dbReference type="PROSITE" id="PS50095">
    <property type="entry name" value="PLAT"/>
    <property type="match status" value="1"/>
</dbReference>
<evidence type="ECO:0000256" key="6">
    <source>
        <dbReference type="ARBA" id="ARBA00023136"/>
    </source>
</evidence>
<feature type="transmembrane region" description="Helical" evidence="10">
    <location>
        <begin position="660"/>
        <end position="684"/>
    </location>
</feature>
<gene>
    <name evidence="12" type="ORF">EGW08_019537</name>
</gene>
<sequence length="910" mass="104373">KVGPLTTKYETQCFCDHLTSFGSDSSTAPNTIDFNNVWANFDLSENAAVFSTVIVLIGVYIILLVWLRHMDKKDLKKWGALPLEDNLPTDSYHYQFTIQTGVKANAGTDSQIRFIVSGEEGDSGVRRLAVADGERKHIPRGSILNYVMSVDACLGPLTFLRIWHDNSGKAKNKSWYLDQVQINDLQTGEKFIFLCDNWLAVEQGDGMVDRILPVAGIDDLVAFKQLFSSSARKKLANDHLWLSVFSRPTRSNFTRVQRLSCCMSLLFLTMITNAMWFKGESNNENDRCSLFQFFIGFASTLIVFPPNFIMMTFFRRCRPKNNAIAQVNQPEIKDKQKFRWKNVNSSSMIWGPKVKKSRLKKLKESISNILTLHKKNKYSDDIPAEEISREDEIELAKPKKKKPWSLPHWCIYIAWVLCFFSIVASGFFTILYSMQWGKEKSNEWLTTFLLSFFQSVIIVQPIKVLLLVAFIACILKKPDLDEEDLDEDINKVLAGRAAAGNKDEASLSHTCTIMPELRSIINHCRDEYSWTDDDTKPYLPHWVTPPGHMVEELEEREDDPFVYQNSFRLKTAPYVGTLATYKGGGYTILTKRLFCRTDKIIKRARAQDWLDLNTRAIFLEYTVYNPNINLFASVTAVTEFLTTGSATSRVEVKVFRLMSYIGGFGLIVLIMEVFFGVTVLYFFYQCVKKVKVHKWKYFNDFWSLLEFVLLCFAVACIVLYAFKHILTEVAMRALHNRKSDGFVNFNSIALYDELYGWIMAVVVFMATIQFLKLLQFNKKMGMLGSTIKLASKDLKVFSITFFLYFFAFTGTAFLLFGHVLMSYQSIVTAAESMFAFALGSFDYEAMTRAQPFWGPLFFFSYIGVVYIGLMSIFLTIIGDSFTTVKENVALQSNDYEIVDFMWKKLKGLFN</sequence>
<dbReference type="FunFam" id="2.60.60.20:FF:000022">
    <property type="entry name" value="Uncharacterized protein"/>
    <property type="match status" value="1"/>
</dbReference>
<dbReference type="OrthoDB" id="444119at2759"/>
<feature type="transmembrane region" description="Helical" evidence="10">
    <location>
        <begin position="704"/>
        <end position="722"/>
    </location>
</feature>
<dbReference type="FunFam" id="1.10.287.70:FF:000086">
    <property type="entry name" value="Polycystic kidney disease 2"/>
    <property type="match status" value="1"/>
</dbReference>
<evidence type="ECO:0000256" key="9">
    <source>
        <dbReference type="PROSITE-ProRule" id="PRU00152"/>
    </source>
</evidence>
<evidence type="ECO:0000256" key="1">
    <source>
        <dbReference type="ARBA" id="ARBA00004141"/>
    </source>
</evidence>
<dbReference type="GO" id="GO:0005509">
    <property type="term" value="F:calcium ion binding"/>
    <property type="evidence" value="ECO:0007669"/>
    <property type="project" value="InterPro"/>
</dbReference>
<dbReference type="PANTHER" id="PTHR10877:SF194">
    <property type="entry name" value="LOCATION OF VULVA DEFECTIVE 1"/>
    <property type="match status" value="1"/>
</dbReference>
<dbReference type="AlphaFoldDB" id="A0A433SU52"/>
<comment type="similarity">
    <text evidence="2">Belongs to the polycystin family.</text>
</comment>
<dbReference type="InterPro" id="IPR036392">
    <property type="entry name" value="PLAT/LH2_dom_sf"/>
</dbReference>
<evidence type="ECO:0000256" key="4">
    <source>
        <dbReference type="ARBA" id="ARBA00022729"/>
    </source>
</evidence>
<keyword evidence="4" id="KW-0732">Signal</keyword>
<feature type="transmembrane region" description="Helical" evidence="10">
    <location>
        <begin position="452"/>
        <end position="475"/>
    </location>
</feature>
<dbReference type="InterPro" id="IPR051223">
    <property type="entry name" value="Polycystin"/>
</dbReference>